<accession>A0AAD5UUL5</accession>
<dbReference type="AlphaFoldDB" id="A0AAD5UUL5"/>
<proteinExistence type="predicted"/>
<name>A0AAD5UUL5_9APHY</name>
<protein>
    <submittedName>
        <fullName evidence="1">Uncharacterized protein</fullName>
    </submittedName>
</protein>
<gene>
    <name evidence="1" type="ORF">NLI96_g9921</name>
</gene>
<keyword evidence="2" id="KW-1185">Reference proteome</keyword>
<dbReference type="Proteomes" id="UP001212997">
    <property type="component" value="Unassembled WGS sequence"/>
</dbReference>
<dbReference type="EMBL" id="JANAWD010000530">
    <property type="protein sequence ID" value="KAJ3478203.1"/>
    <property type="molecule type" value="Genomic_DNA"/>
</dbReference>
<comment type="caution">
    <text evidence="1">The sequence shown here is derived from an EMBL/GenBank/DDBJ whole genome shotgun (WGS) entry which is preliminary data.</text>
</comment>
<reference evidence="1" key="1">
    <citation type="submission" date="2022-07" db="EMBL/GenBank/DDBJ databases">
        <title>Genome Sequence of Physisporinus lineatus.</title>
        <authorList>
            <person name="Buettner E."/>
        </authorList>
    </citation>
    <scope>NUCLEOTIDE SEQUENCE</scope>
    <source>
        <strain evidence="1">VT162</strain>
    </source>
</reference>
<evidence type="ECO:0000313" key="1">
    <source>
        <dbReference type="EMBL" id="KAJ3478203.1"/>
    </source>
</evidence>
<organism evidence="1 2">
    <name type="scientific">Meripilus lineatus</name>
    <dbReference type="NCBI Taxonomy" id="2056292"/>
    <lineage>
        <taxon>Eukaryota</taxon>
        <taxon>Fungi</taxon>
        <taxon>Dikarya</taxon>
        <taxon>Basidiomycota</taxon>
        <taxon>Agaricomycotina</taxon>
        <taxon>Agaricomycetes</taxon>
        <taxon>Polyporales</taxon>
        <taxon>Meripilaceae</taxon>
        <taxon>Meripilus</taxon>
    </lineage>
</organism>
<sequence>MLFLYASVHDIPLPATPSLHAHPFASRSVCPCCRSSEVDSLPQLSYTPPTLYGVIPWSDPSPPYTPTPRTKPKVRIRLGKRREPKQRRKVVAMKIRRLDDVRRVVPSWMTSAGIRPVEYTLISLEEAREREDIVYRSVSGPRLFPPPYRC</sequence>
<evidence type="ECO:0000313" key="2">
    <source>
        <dbReference type="Proteomes" id="UP001212997"/>
    </source>
</evidence>